<dbReference type="SUPFAM" id="SSF53335">
    <property type="entry name" value="S-adenosyl-L-methionine-dependent methyltransferases"/>
    <property type="match status" value="1"/>
</dbReference>
<sequence length="291" mass="33262">MNNPESLNINNVSETLLIPLYFRACEEKRANEGKSAILRDSFAQGLIDAIPYDYSKLDSGKLSRVGCCVRAAYFDRKVAEFITKNDHAVVICGGCGLDTRYERLKSQNLPHFENATFYEIDLPEVIALRKSLLSESSKDMYLGASLLEKECFLEIKQKHENTPIIVVIEGVMMYFDNEEITKIFSHLSILGEVQLWIDFVGSAFVKHKVQHDTIRHFDAKFRSGFDNPDEVIALAQKANVALSLLEISLYMRQYWSRWGIFGMLMGLLPRKIQMKFSFMAGFEIRLCRDSG</sequence>
<dbReference type="PIRSF" id="PIRSF028177">
    <property type="entry name" value="Polyketide_synth_Omtfrase_TcmP"/>
    <property type="match status" value="1"/>
</dbReference>
<evidence type="ECO:0000256" key="1">
    <source>
        <dbReference type="ARBA" id="ARBA00022603"/>
    </source>
</evidence>
<dbReference type="PANTHER" id="PTHR43619">
    <property type="entry name" value="S-ADENOSYL-L-METHIONINE-DEPENDENT METHYLTRANSFERASE YKTD-RELATED"/>
    <property type="match status" value="1"/>
</dbReference>
<protein>
    <submittedName>
        <fullName evidence="3">Polyketide synthesis methyltransferase</fullName>
    </submittedName>
</protein>
<name>A0A650ELR3_9HELI</name>
<accession>A0A650ELR3</accession>
<dbReference type="InterPro" id="IPR016874">
    <property type="entry name" value="TcmP-like"/>
</dbReference>
<dbReference type="GO" id="GO:0032259">
    <property type="term" value="P:methylation"/>
    <property type="evidence" value="ECO:0007669"/>
    <property type="project" value="UniProtKB-KW"/>
</dbReference>
<keyword evidence="1 3" id="KW-0489">Methyltransferase</keyword>
<reference evidence="3" key="1">
    <citation type="journal article" date="2020" name="J. ISSAAS">
        <title>Lactobacilli and other gastrointestinal microbiota of Peromyscus leucopus, reservoir host for agents of Lyme disease and other zoonoses in North America.</title>
        <authorList>
            <person name="Milovic A."/>
            <person name="Bassam K."/>
            <person name="Shao H."/>
            <person name="Chatzistamou I."/>
            <person name="Tufts D.M."/>
            <person name="Diuk-Wasser M."/>
            <person name="Barbour A.G."/>
        </authorList>
    </citation>
    <scope>NUCLEOTIDE SEQUENCE</scope>
    <source>
        <strain evidence="3">LL4</strain>
    </source>
</reference>
<gene>
    <name evidence="3" type="ORF">Helico6505_0630</name>
</gene>
<dbReference type="Pfam" id="PF04072">
    <property type="entry name" value="LCM"/>
    <property type="match status" value="1"/>
</dbReference>
<dbReference type="InterPro" id="IPR029063">
    <property type="entry name" value="SAM-dependent_MTases_sf"/>
</dbReference>
<dbReference type="AlphaFoldDB" id="A0A650ELR3"/>
<dbReference type="PANTHER" id="PTHR43619:SF2">
    <property type="entry name" value="S-ADENOSYL-L-METHIONINE-DEPENDENT METHYLTRANSFERASES SUPERFAMILY PROTEIN"/>
    <property type="match status" value="1"/>
</dbReference>
<evidence type="ECO:0000256" key="2">
    <source>
        <dbReference type="ARBA" id="ARBA00022679"/>
    </source>
</evidence>
<dbReference type="InterPro" id="IPR007213">
    <property type="entry name" value="Ppm1/Ppm2/Tcmp"/>
</dbReference>
<evidence type="ECO:0000313" key="3">
    <source>
        <dbReference type="EMBL" id="QGT50231.1"/>
    </source>
</evidence>
<proteinExistence type="predicted"/>
<dbReference type="Gene3D" id="3.40.50.150">
    <property type="entry name" value="Vaccinia Virus protein VP39"/>
    <property type="match status" value="1"/>
</dbReference>
<keyword evidence="2 3" id="KW-0808">Transferase</keyword>
<dbReference type="EMBL" id="MN577568">
    <property type="protein sequence ID" value="QGT50231.1"/>
    <property type="molecule type" value="Genomic_DNA"/>
</dbReference>
<dbReference type="GO" id="GO:0008168">
    <property type="term" value="F:methyltransferase activity"/>
    <property type="evidence" value="ECO:0007669"/>
    <property type="project" value="UniProtKB-KW"/>
</dbReference>
<organism evidence="3">
    <name type="scientific">uncultured Helicobacter sp</name>
    <dbReference type="NCBI Taxonomy" id="175537"/>
    <lineage>
        <taxon>Bacteria</taxon>
        <taxon>Pseudomonadati</taxon>
        <taxon>Campylobacterota</taxon>
        <taxon>Epsilonproteobacteria</taxon>
        <taxon>Campylobacterales</taxon>
        <taxon>Helicobacteraceae</taxon>
        <taxon>Helicobacter</taxon>
        <taxon>environmental samples</taxon>
    </lineage>
</organism>